<proteinExistence type="inferred from homology"/>
<gene>
    <name evidence="8" type="ORF">BDA99DRAFT_480822</name>
</gene>
<dbReference type="InterPro" id="IPR036396">
    <property type="entry name" value="Cyt_P450_sf"/>
</dbReference>
<dbReference type="InterPro" id="IPR001128">
    <property type="entry name" value="Cyt_P450"/>
</dbReference>
<dbReference type="InterPro" id="IPR050121">
    <property type="entry name" value="Cytochrome_P450_monoxygenase"/>
</dbReference>
<evidence type="ECO:0000313" key="9">
    <source>
        <dbReference type="Proteomes" id="UP001209540"/>
    </source>
</evidence>
<reference evidence="8" key="1">
    <citation type="journal article" date="2022" name="IScience">
        <title>Evolution of zygomycete secretomes and the origins of terrestrial fungal ecologies.</title>
        <authorList>
            <person name="Chang Y."/>
            <person name="Wang Y."/>
            <person name="Mondo S."/>
            <person name="Ahrendt S."/>
            <person name="Andreopoulos W."/>
            <person name="Barry K."/>
            <person name="Beard J."/>
            <person name="Benny G.L."/>
            <person name="Blankenship S."/>
            <person name="Bonito G."/>
            <person name="Cuomo C."/>
            <person name="Desiro A."/>
            <person name="Gervers K.A."/>
            <person name="Hundley H."/>
            <person name="Kuo A."/>
            <person name="LaButti K."/>
            <person name="Lang B.F."/>
            <person name="Lipzen A."/>
            <person name="O'Donnell K."/>
            <person name="Pangilinan J."/>
            <person name="Reynolds N."/>
            <person name="Sandor L."/>
            <person name="Smith M.E."/>
            <person name="Tsang A."/>
            <person name="Grigoriev I.V."/>
            <person name="Stajich J.E."/>
            <person name="Spatafora J.W."/>
        </authorList>
    </citation>
    <scope>NUCLEOTIDE SEQUENCE</scope>
    <source>
        <strain evidence="8">RSA 2281</strain>
    </source>
</reference>
<evidence type="ECO:0000256" key="7">
    <source>
        <dbReference type="SAM" id="Phobius"/>
    </source>
</evidence>
<dbReference type="Gene3D" id="1.10.630.10">
    <property type="entry name" value="Cytochrome P450"/>
    <property type="match status" value="1"/>
</dbReference>
<dbReference type="PROSITE" id="PS00086">
    <property type="entry name" value="CYTOCHROME_P450"/>
    <property type="match status" value="1"/>
</dbReference>
<keyword evidence="5 6" id="KW-0349">Heme</keyword>
<evidence type="ECO:0000256" key="3">
    <source>
        <dbReference type="ARBA" id="ARBA00022723"/>
    </source>
</evidence>
<comment type="cofactor">
    <cofactor evidence="1 5">
        <name>heme</name>
        <dbReference type="ChEBI" id="CHEBI:30413"/>
    </cofactor>
</comment>
<dbReference type="PRINTS" id="PR00463">
    <property type="entry name" value="EP450I"/>
</dbReference>
<dbReference type="GO" id="GO:0020037">
    <property type="term" value="F:heme binding"/>
    <property type="evidence" value="ECO:0007669"/>
    <property type="project" value="InterPro"/>
</dbReference>
<evidence type="ECO:0000256" key="1">
    <source>
        <dbReference type="ARBA" id="ARBA00001971"/>
    </source>
</evidence>
<evidence type="ECO:0000313" key="8">
    <source>
        <dbReference type="EMBL" id="KAI9264946.1"/>
    </source>
</evidence>
<keyword evidence="6" id="KW-0560">Oxidoreductase</keyword>
<dbReference type="InterPro" id="IPR017972">
    <property type="entry name" value="Cyt_P450_CS"/>
</dbReference>
<feature type="transmembrane region" description="Helical" evidence="7">
    <location>
        <begin position="33"/>
        <end position="50"/>
    </location>
</feature>
<dbReference type="EMBL" id="JAIXMP010000011">
    <property type="protein sequence ID" value="KAI9264946.1"/>
    <property type="molecule type" value="Genomic_DNA"/>
</dbReference>
<keyword evidence="7" id="KW-1133">Transmembrane helix</keyword>
<evidence type="ECO:0000256" key="4">
    <source>
        <dbReference type="ARBA" id="ARBA00023004"/>
    </source>
</evidence>
<reference evidence="8" key="2">
    <citation type="submission" date="2023-02" db="EMBL/GenBank/DDBJ databases">
        <authorList>
            <consortium name="DOE Joint Genome Institute"/>
            <person name="Mondo S.J."/>
            <person name="Chang Y."/>
            <person name="Wang Y."/>
            <person name="Ahrendt S."/>
            <person name="Andreopoulos W."/>
            <person name="Barry K."/>
            <person name="Beard J."/>
            <person name="Benny G.L."/>
            <person name="Blankenship S."/>
            <person name="Bonito G."/>
            <person name="Cuomo C."/>
            <person name="Desiro A."/>
            <person name="Gervers K.A."/>
            <person name="Hundley H."/>
            <person name="Kuo A."/>
            <person name="LaButti K."/>
            <person name="Lang B.F."/>
            <person name="Lipzen A."/>
            <person name="O'Donnell K."/>
            <person name="Pangilinan J."/>
            <person name="Reynolds N."/>
            <person name="Sandor L."/>
            <person name="Smith M.W."/>
            <person name="Tsang A."/>
            <person name="Grigoriev I.V."/>
            <person name="Stajich J.E."/>
            <person name="Spatafora J.W."/>
        </authorList>
    </citation>
    <scope>NUCLEOTIDE SEQUENCE</scope>
    <source>
        <strain evidence="8">RSA 2281</strain>
    </source>
</reference>
<comment type="similarity">
    <text evidence="2 6">Belongs to the cytochrome P450 family.</text>
</comment>
<dbReference type="SUPFAM" id="SSF48264">
    <property type="entry name" value="Cytochrome P450"/>
    <property type="match status" value="1"/>
</dbReference>
<evidence type="ECO:0000256" key="2">
    <source>
        <dbReference type="ARBA" id="ARBA00010617"/>
    </source>
</evidence>
<evidence type="ECO:0000256" key="6">
    <source>
        <dbReference type="RuleBase" id="RU000461"/>
    </source>
</evidence>
<comment type="caution">
    <text evidence="8">The sequence shown here is derived from an EMBL/GenBank/DDBJ whole genome shotgun (WGS) entry which is preliminary data.</text>
</comment>
<name>A0AAD5KBE5_9FUNG</name>
<keyword evidence="6" id="KW-0503">Monooxygenase</keyword>
<protein>
    <submittedName>
        <fullName evidence="8">Cytochrome P450</fullName>
    </submittedName>
</protein>
<dbReference type="GO" id="GO:0004497">
    <property type="term" value="F:monooxygenase activity"/>
    <property type="evidence" value="ECO:0007669"/>
    <property type="project" value="UniProtKB-KW"/>
</dbReference>
<keyword evidence="4 5" id="KW-0408">Iron</keyword>
<dbReference type="PANTHER" id="PTHR24305:SF166">
    <property type="entry name" value="CYTOCHROME P450 12A4, MITOCHONDRIAL-RELATED"/>
    <property type="match status" value="1"/>
</dbReference>
<keyword evidence="7" id="KW-0812">Transmembrane</keyword>
<dbReference type="GO" id="GO:0005506">
    <property type="term" value="F:iron ion binding"/>
    <property type="evidence" value="ECO:0007669"/>
    <property type="project" value="InterPro"/>
</dbReference>
<dbReference type="Proteomes" id="UP001209540">
    <property type="component" value="Unassembled WGS sequence"/>
</dbReference>
<dbReference type="PRINTS" id="PR00385">
    <property type="entry name" value="P450"/>
</dbReference>
<dbReference type="GO" id="GO:0016705">
    <property type="term" value="F:oxidoreductase activity, acting on paired donors, with incorporation or reduction of molecular oxygen"/>
    <property type="evidence" value="ECO:0007669"/>
    <property type="project" value="InterPro"/>
</dbReference>
<dbReference type="AlphaFoldDB" id="A0AAD5KBE5"/>
<feature type="binding site" description="axial binding residue" evidence="5">
    <location>
        <position position="478"/>
    </location>
    <ligand>
        <name>heme</name>
        <dbReference type="ChEBI" id="CHEBI:30413"/>
    </ligand>
    <ligandPart>
        <name>Fe</name>
        <dbReference type="ChEBI" id="CHEBI:18248"/>
    </ligandPart>
</feature>
<dbReference type="Pfam" id="PF00067">
    <property type="entry name" value="p450"/>
    <property type="match status" value="1"/>
</dbReference>
<keyword evidence="3 5" id="KW-0479">Metal-binding</keyword>
<accession>A0AAD5KBE5</accession>
<sequence length="534" mass="61128">MTALANLTRSLSPSSIAPFINKLMENYKTRRPMYISVILFFGIYLIFNKITRVPARLRHIPQAKFFPYLKSIISFESYDETASKITLPASKKSKEGLYVVFDAYGWTVHVTRPEAAKKVLFKTDLFPKISTGDRRETLFGRFAMGPSLPFLNGPQWKAQRKVANPAFHRSMPINLFGELTQKLFNQYDKMLDKPIPFHELMIRWTLDAIGIAGFDFDFNAIDDPTSVWVVRYNTIMKAFSNPLFVVFPSLETRWISLFPKQKQAHVELTAFLNNIQEIIKKKRETLANEELSGATTKKQNDRDLLTLMLEASAEGNGTLTDEELQYNLCAFFTGGHDTTSNQLSFAAYNLAANPEIQEKAREEAIRLLGDEPKDIIPSADQLREMPYINMFIKENLRHNGTATMVFARKTEEDTDLEGVFIPKDTPVVVDLYEIHHNESIWTNPFKFDPERFVPGGEADQLAKMGSTWLPFGNGQRICIGMNFSLAEQRVFLPMLLRKYELSLPENSIHKDKVVMNGYGVVSPKDLQITLKRRY</sequence>
<dbReference type="InterPro" id="IPR002401">
    <property type="entry name" value="Cyt_P450_E_grp-I"/>
</dbReference>
<keyword evidence="7" id="KW-0472">Membrane</keyword>
<organism evidence="8 9">
    <name type="scientific">Phascolomyces articulosus</name>
    <dbReference type="NCBI Taxonomy" id="60185"/>
    <lineage>
        <taxon>Eukaryota</taxon>
        <taxon>Fungi</taxon>
        <taxon>Fungi incertae sedis</taxon>
        <taxon>Mucoromycota</taxon>
        <taxon>Mucoromycotina</taxon>
        <taxon>Mucoromycetes</taxon>
        <taxon>Mucorales</taxon>
        <taxon>Lichtheimiaceae</taxon>
        <taxon>Phascolomyces</taxon>
    </lineage>
</organism>
<dbReference type="PANTHER" id="PTHR24305">
    <property type="entry name" value="CYTOCHROME P450"/>
    <property type="match status" value="1"/>
</dbReference>
<keyword evidence="9" id="KW-1185">Reference proteome</keyword>
<evidence type="ECO:0000256" key="5">
    <source>
        <dbReference type="PIRSR" id="PIRSR602401-1"/>
    </source>
</evidence>